<dbReference type="EMBL" id="GBXM01103506">
    <property type="protein sequence ID" value="JAH05071.1"/>
    <property type="molecule type" value="Transcribed_RNA"/>
</dbReference>
<reference evidence="1" key="2">
    <citation type="journal article" date="2015" name="Fish Shellfish Immunol.">
        <title>Early steps in the European eel (Anguilla anguilla)-Vibrio vulnificus interaction in the gills: Role of the RtxA13 toxin.</title>
        <authorList>
            <person name="Callol A."/>
            <person name="Pajuelo D."/>
            <person name="Ebbesson L."/>
            <person name="Teles M."/>
            <person name="MacKenzie S."/>
            <person name="Amaro C."/>
        </authorList>
    </citation>
    <scope>NUCLEOTIDE SEQUENCE</scope>
</reference>
<sequence length="63" mass="6978">MGSSILGPSSCNEQDGVRCFFHNAFSLSWQDGSSASVKSRIGRVLAKLSFYVQILKIMSQFIF</sequence>
<reference evidence="1" key="1">
    <citation type="submission" date="2014-11" db="EMBL/GenBank/DDBJ databases">
        <authorList>
            <person name="Amaro Gonzalez C."/>
        </authorList>
    </citation>
    <scope>NUCLEOTIDE SEQUENCE</scope>
</reference>
<evidence type="ECO:0000313" key="1">
    <source>
        <dbReference type="EMBL" id="JAH05071.1"/>
    </source>
</evidence>
<accession>A0A0E9PK98</accession>
<organism evidence="1">
    <name type="scientific">Anguilla anguilla</name>
    <name type="common">European freshwater eel</name>
    <name type="synonym">Muraena anguilla</name>
    <dbReference type="NCBI Taxonomy" id="7936"/>
    <lineage>
        <taxon>Eukaryota</taxon>
        <taxon>Metazoa</taxon>
        <taxon>Chordata</taxon>
        <taxon>Craniata</taxon>
        <taxon>Vertebrata</taxon>
        <taxon>Euteleostomi</taxon>
        <taxon>Actinopterygii</taxon>
        <taxon>Neopterygii</taxon>
        <taxon>Teleostei</taxon>
        <taxon>Anguilliformes</taxon>
        <taxon>Anguillidae</taxon>
        <taxon>Anguilla</taxon>
    </lineage>
</organism>
<proteinExistence type="predicted"/>
<name>A0A0E9PK98_ANGAN</name>
<protein>
    <submittedName>
        <fullName evidence="1">Uncharacterized protein</fullName>
    </submittedName>
</protein>
<dbReference type="AlphaFoldDB" id="A0A0E9PK98"/>